<name>A0ABD5VCZ6_9EURY</name>
<keyword evidence="2" id="KW-0444">Lipid biosynthesis</keyword>
<evidence type="ECO:0000256" key="3">
    <source>
        <dbReference type="ARBA" id="ARBA00022679"/>
    </source>
</evidence>
<keyword evidence="8" id="KW-1208">Phospholipid metabolism</keyword>
<sequence>MTIEWPAITHITKIDPAKPLPADLGVLEHTDLVIVGGSDDVTEENALTTIQEVVDSVPEIPVLQEPYSSQHVSVETIAAVDQLFVPAIYNGDQTHFVGKHLQMFTQLSSDFEGLLGQSGSMASIAEKICAVGYVIQNTDSRAASTAGVTESLSLDEVRGAALATEVFYDFPLFYVEYSGQFGGTTAVNAAATVLGETRLLYGGGIDSGQKANAVLSAGADAIVVGDCFHEDRDAYRQTTRVDH</sequence>
<dbReference type="PANTHER" id="PTHR40029:SF2">
    <property type="entry name" value="HEPTAPRENYLGLYCERYL PHOSPHATE SYNTHASE"/>
    <property type="match status" value="1"/>
</dbReference>
<evidence type="ECO:0000256" key="6">
    <source>
        <dbReference type="ARBA" id="ARBA00023098"/>
    </source>
</evidence>
<dbReference type="InterPro" id="IPR038597">
    <property type="entry name" value="GGGP/HepGP_synthase_sf"/>
</dbReference>
<organism evidence="10 11">
    <name type="scientific">Halalkalicoccus tibetensis</name>
    <dbReference type="NCBI Taxonomy" id="175632"/>
    <lineage>
        <taxon>Archaea</taxon>
        <taxon>Methanobacteriati</taxon>
        <taxon>Methanobacteriota</taxon>
        <taxon>Stenosarchaea group</taxon>
        <taxon>Halobacteria</taxon>
        <taxon>Halobacteriales</taxon>
        <taxon>Halococcaceae</taxon>
        <taxon>Halalkalicoccus</taxon>
    </lineage>
</organism>
<dbReference type="GO" id="GO:0120536">
    <property type="term" value="F:heptaprenylglyceryl phosphate synthase activity"/>
    <property type="evidence" value="ECO:0007669"/>
    <property type="project" value="UniProtKB-ARBA"/>
</dbReference>
<protein>
    <recommendedName>
        <fullName evidence="1">phosphoglycerol geranylgeranyltransferase</fullName>
        <ecNumber evidence="1">2.5.1.41</ecNumber>
    </recommendedName>
</protein>
<evidence type="ECO:0000313" key="11">
    <source>
        <dbReference type="Proteomes" id="UP001596312"/>
    </source>
</evidence>
<keyword evidence="6" id="KW-0443">Lipid metabolism</keyword>
<dbReference type="SUPFAM" id="SSF51395">
    <property type="entry name" value="FMN-linked oxidoreductases"/>
    <property type="match status" value="1"/>
</dbReference>
<dbReference type="Proteomes" id="UP001596312">
    <property type="component" value="Unassembled WGS sequence"/>
</dbReference>
<reference evidence="10 11" key="1">
    <citation type="journal article" date="2019" name="Int. J. Syst. Evol. Microbiol.">
        <title>The Global Catalogue of Microorganisms (GCM) 10K type strain sequencing project: providing services to taxonomists for standard genome sequencing and annotation.</title>
        <authorList>
            <consortium name="The Broad Institute Genomics Platform"/>
            <consortium name="The Broad Institute Genome Sequencing Center for Infectious Disease"/>
            <person name="Wu L."/>
            <person name="Ma J."/>
        </authorList>
    </citation>
    <scope>NUCLEOTIDE SEQUENCE [LARGE SCALE GENOMIC DNA]</scope>
    <source>
        <strain evidence="10 11">CGMCC 1.3240</strain>
    </source>
</reference>
<dbReference type="Gene3D" id="3.20.20.390">
    <property type="entry name" value="FMN-linked oxidoreductases"/>
    <property type="match status" value="1"/>
</dbReference>
<comment type="catalytic activity">
    <reaction evidence="9">
        <text>sn-glycerol 1-phosphate + (2E,6E,10E)-geranylgeranyl diphosphate = sn-3-O-(geranylgeranyl)glycerol 1-phosphate + diphosphate</text>
        <dbReference type="Rhea" id="RHEA:23404"/>
        <dbReference type="ChEBI" id="CHEBI:33019"/>
        <dbReference type="ChEBI" id="CHEBI:57677"/>
        <dbReference type="ChEBI" id="CHEBI:57685"/>
        <dbReference type="ChEBI" id="CHEBI:58756"/>
        <dbReference type="EC" id="2.5.1.41"/>
    </reaction>
</comment>
<gene>
    <name evidence="10" type="ORF">ACFQGH_17820</name>
</gene>
<dbReference type="InterPro" id="IPR008205">
    <property type="entry name" value="GGGP_HepGP_synthase"/>
</dbReference>
<dbReference type="EC" id="2.5.1.41" evidence="1"/>
<evidence type="ECO:0000313" key="10">
    <source>
        <dbReference type="EMBL" id="MFC6907050.1"/>
    </source>
</evidence>
<accession>A0ABD5VCZ6</accession>
<evidence type="ECO:0000256" key="7">
    <source>
        <dbReference type="ARBA" id="ARBA00023209"/>
    </source>
</evidence>
<keyword evidence="7" id="KW-0594">Phospholipid biosynthesis</keyword>
<keyword evidence="3 10" id="KW-0808">Transferase</keyword>
<proteinExistence type="predicted"/>
<dbReference type="GO" id="GO:0047294">
    <property type="term" value="F:phosphoglycerol geranylgeranyltransferase activity"/>
    <property type="evidence" value="ECO:0007669"/>
    <property type="project" value="UniProtKB-EC"/>
</dbReference>
<evidence type="ECO:0000256" key="5">
    <source>
        <dbReference type="ARBA" id="ARBA00022842"/>
    </source>
</evidence>
<evidence type="ECO:0000256" key="2">
    <source>
        <dbReference type="ARBA" id="ARBA00022516"/>
    </source>
</evidence>
<keyword evidence="4" id="KW-0479">Metal-binding</keyword>
<dbReference type="NCBIfam" id="NF003199">
    <property type="entry name" value="PRK04169.1-3"/>
    <property type="match status" value="1"/>
</dbReference>
<evidence type="ECO:0000256" key="9">
    <source>
        <dbReference type="ARBA" id="ARBA00047288"/>
    </source>
</evidence>
<evidence type="ECO:0000256" key="8">
    <source>
        <dbReference type="ARBA" id="ARBA00023264"/>
    </source>
</evidence>
<dbReference type="GO" id="GO:0046474">
    <property type="term" value="P:glycerophospholipid biosynthetic process"/>
    <property type="evidence" value="ECO:0007669"/>
    <property type="project" value="UniProtKB-ARBA"/>
</dbReference>
<dbReference type="InterPro" id="IPR039074">
    <property type="entry name" value="GGGP/HepGP_synthase_I"/>
</dbReference>
<dbReference type="GO" id="GO:0046872">
    <property type="term" value="F:metal ion binding"/>
    <property type="evidence" value="ECO:0007669"/>
    <property type="project" value="UniProtKB-KW"/>
</dbReference>
<evidence type="ECO:0000256" key="4">
    <source>
        <dbReference type="ARBA" id="ARBA00022723"/>
    </source>
</evidence>
<dbReference type="AlphaFoldDB" id="A0ABD5VCZ6"/>
<keyword evidence="11" id="KW-1185">Reference proteome</keyword>
<dbReference type="PANTHER" id="PTHR40029">
    <property type="match status" value="1"/>
</dbReference>
<dbReference type="RefSeq" id="WP_340605629.1">
    <property type="nucleotide sequence ID" value="NZ_JBBMXV010000006.1"/>
</dbReference>
<comment type="caution">
    <text evidence="10">The sequence shown here is derived from an EMBL/GenBank/DDBJ whole genome shotgun (WGS) entry which is preliminary data.</text>
</comment>
<dbReference type="EMBL" id="JBHSXQ010000006">
    <property type="protein sequence ID" value="MFC6907050.1"/>
    <property type="molecule type" value="Genomic_DNA"/>
</dbReference>
<keyword evidence="5" id="KW-0460">Magnesium</keyword>
<dbReference type="Pfam" id="PF01884">
    <property type="entry name" value="PcrB"/>
    <property type="match status" value="1"/>
</dbReference>
<evidence type="ECO:0000256" key="1">
    <source>
        <dbReference type="ARBA" id="ARBA00012676"/>
    </source>
</evidence>